<evidence type="ECO:0000256" key="1">
    <source>
        <dbReference type="ARBA" id="ARBA00004123"/>
    </source>
</evidence>
<comment type="subcellular location">
    <subcellularLocation>
        <location evidence="1">Nucleus</location>
    </subcellularLocation>
</comment>
<accession>A0A9P7G0Z1</accession>
<sequence>MFDDRSTPHQKPEKVTEIREKIKSFLAAQGMIKGHSGAGQRGTEQEMLLLAPGDHSDGYSSTASSTSRTPDMTLSDEDHCMDPSSTFEQNWLLIQASDSRERNESFHPEPQYPPYDPSLLAFNNFFAMPNYFQDHNQTCDPIHVSRFLSQRALMDFTENMLHNYRKDVISVQYMFADDALRDMIYAAASSHGKSRTAAILLASVHYQRYQYPNRRALQTQETRNDLDSLWSQVDRQHLTSGDAMAALHVVSSYLFDGGNGAWEQWLQVSCNYVLELVRKNGGPSRALFVCDAKDAFIIKTSIWFDVLASVTTQKKPLLLHVIEEMFGPRRIIEVLVHNDDRTSMISPMGCHNEVVWALAKTSELSWWKEEETKAGRLSIPALVDRARSIEAYLDLAPEACIPGPIQDSRALASDIFRSSARLYLWSVVSGDYLDVPEITTSVEKTIECMKRLSTDPANQQSVVRNTVFGFFICGAFAQESRHRDVIKTFLTPESRCRSTGNCGSVHDILEDLWAKRDGQWQRHAEPETVGWRNRLLTDSLLLV</sequence>
<proteinExistence type="predicted"/>
<evidence type="ECO:0000256" key="3">
    <source>
        <dbReference type="SAM" id="MobiDB-lite"/>
    </source>
</evidence>
<keyword evidence="5" id="KW-1185">Reference proteome</keyword>
<dbReference type="PANTHER" id="PTHR37534:SF20">
    <property type="entry name" value="PRO1A C6 ZINK-FINGER PROTEIN"/>
    <property type="match status" value="1"/>
</dbReference>
<evidence type="ECO:0000313" key="4">
    <source>
        <dbReference type="EMBL" id="KAG5638487.1"/>
    </source>
</evidence>
<reference evidence="4" key="2">
    <citation type="submission" date="2021-10" db="EMBL/GenBank/DDBJ databases">
        <title>Phylogenomics reveals ancestral predisposition of the termite-cultivated fungus Termitomyces towards a domesticated lifestyle.</title>
        <authorList>
            <person name="Auxier B."/>
            <person name="Grum-Grzhimaylo A."/>
            <person name="Cardenas M.E."/>
            <person name="Lodge J.D."/>
            <person name="Laessoe T."/>
            <person name="Pedersen O."/>
            <person name="Smith M.E."/>
            <person name="Kuyper T.W."/>
            <person name="Franco-Molano E.A."/>
            <person name="Baroni T.J."/>
            <person name="Aanen D.K."/>
        </authorList>
    </citation>
    <scope>NUCLEOTIDE SEQUENCE</scope>
    <source>
        <strain evidence="4">D49</strain>
    </source>
</reference>
<dbReference type="PANTHER" id="PTHR37534">
    <property type="entry name" value="TRANSCRIPTIONAL ACTIVATOR PROTEIN UGA3"/>
    <property type="match status" value="1"/>
</dbReference>
<evidence type="ECO:0000313" key="5">
    <source>
        <dbReference type="Proteomes" id="UP000717328"/>
    </source>
</evidence>
<protein>
    <submittedName>
        <fullName evidence="4">Uncharacterized protein</fullName>
    </submittedName>
</protein>
<dbReference type="OrthoDB" id="5419315at2759"/>
<feature type="region of interest" description="Disordered" evidence="3">
    <location>
        <begin position="52"/>
        <end position="74"/>
    </location>
</feature>
<dbReference type="Proteomes" id="UP000717328">
    <property type="component" value="Unassembled WGS sequence"/>
</dbReference>
<keyword evidence="2" id="KW-0539">Nucleus</keyword>
<dbReference type="Pfam" id="PF11951">
    <property type="entry name" value="Fungal_trans_2"/>
    <property type="match status" value="1"/>
</dbReference>
<gene>
    <name evidence="4" type="ORF">H0H81_012419</name>
</gene>
<dbReference type="AlphaFoldDB" id="A0A9P7G0Z1"/>
<feature type="compositionally biased region" description="Low complexity" evidence="3">
    <location>
        <begin position="60"/>
        <end position="69"/>
    </location>
</feature>
<dbReference type="InterPro" id="IPR021858">
    <property type="entry name" value="Fun_TF"/>
</dbReference>
<comment type="caution">
    <text evidence="4">The sequence shown here is derived from an EMBL/GenBank/DDBJ whole genome shotgun (WGS) entry which is preliminary data.</text>
</comment>
<evidence type="ECO:0000256" key="2">
    <source>
        <dbReference type="ARBA" id="ARBA00023242"/>
    </source>
</evidence>
<organism evidence="4 5">
    <name type="scientific">Sphagnurus paluster</name>
    <dbReference type="NCBI Taxonomy" id="117069"/>
    <lineage>
        <taxon>Eukaryota</taxon>
        <taxon>Fungi</taxon>
        <taxon>Dikarya</taxon>
        <taxon>Basidiomycota</taxon>
        <taxon>Agaricomycotina</taxon>
        <taxon>Agaricomycetes</taxon>
        <taxon>Agaricomycetidae</taxon>
        <taxon>Agaricales</taxon>
        <taxon>Tricholomatineae</taxon>
        <taxon>Lyophyllaceae</taxon>
        <taxon>Sphagnurus</taxon>
    </lineage>
</organism>
<reference evidence="4" key="1">
    <citation type="submission" date="2021-02" db="EMBL/GenBank/DDBJ databases">
        <authorList>
            <person name="Nieuwenhuis M."/>
            <person name="Van De Peppel L.J.J."/>
        </authorList>
    </citation>
    <scope>NUCLEOTIDE SEQUENCE</scope>
    <source>
        <strain evidence="4">D49</strain>
    </source>
</reference>
<name>A0A9P7G0Z1_9AGAR</name>
<dbReference type="GO" id="GO:0005634">
    <property type="term" value="C:nucleus"/>
    <property type="evidence" value="ECO:0007669"/>
    <property type="project" value="UniProtKB-SubCell"/>
</dbReference>
<dbReference type="EMBL" id="JABCKI010005760">
    <property type="protein sequence ID" value="KAG5638487.1"/>
    <property type="molecule type" value="Genomic_DNA"/>
</dbReference>